<sequence length="242" mass="27843">MDEQYNESFLSDVLPFLDSFEDNQLSKRNLEPEWDDYETKRFRFEDNTTTTPDTKHVEFKETTPSKILSLSGPAGNPESSCSNKDPFDQQHEGPIDIFNPQFWATALNSVDCNDIDIGKYYDYDNSKSIGAYLTEKFNIARIFRINHEQVLKVDFLIVMIDSLILVEPNILLVLRDETGKITGIIYKEDIDIYRNELVPGCIMILVETTVYTPIGCDPYVIISKDNLSRIVPSHTIQYNDSM</sequence>
<dbReference type="EMBL" id="CP056066">
    <property type="protein sequence ID" value="UVC54224.1"/>
    <property type="molecule type" value="Genomic_DNA"/>
</dbReference>
<name>A0A976SKJ8_THEOR</name>
<evidence type="ECO:0000259" key="2">
    <source>
        <dbReference type="Pfam" id="PF15072"/>
    </source>
</evidence>
<dbReference type="Proteomes" id="UP000244803">
    <property type="component" value="Chromosome 3"/>
</dbReference>
<gene>
    <name evidence="3" type="ORF">MACJ_003759</name>
</gene>
<accession>A0A976SKJ8</accession>
<evidence type="ECO:0000313" key="3">
    <source>
        <dbReference type="EMBL" id="UVC54224.1"/>
    </source>
</evidence>
<dbReference type="InterPro" id="IPR058570">
    <property type="entry name" value="HROB_OB"/>
</dbReference>
<evidence type="ECO:0000313" key="4">
    <source>
        <dbReference type="Proteomes" id="UP000244803"/>
    </source>
</evidence>
<protein>
    <recommendedName>
        <fullName evidence="2">Homologous recombination OB-fold protein OB-fold domain-containing protein</fullName>
    </recommendedName>
</protein>
<organism evidence="3 4">
    <name type="scientific">Theileria orientalis</name>
    <dbReference type="NCBI Taxonomy" id="68886"/>
    <lineage>
        <taxon>Eukaryota</taxon>
        <taxon>Sar</taxon>
        <taxon>Alveolata</taxon>
        <taxon>Apicomplexa</taxon>
        <taxon>Aconoidasida</taxon>
        <taxon>Piroplasmida</taxon>
        <taxon>Theileriidae</taxon>
        <taxon>Theileria</taxon>
    </lineage>
</organism>
<feature type="domain" description="Homologous recombination OB-fold protein OB-fold" evidence="2">
    <location>
        <begin position="152"/>
        <end position="232"/>
    </location>
</feature>
<dbReference type="Pfam" id="PF15072">
    <property type="entry name" value="HROB"/>
    <property type="match status" value="1"/>
</dbReference>
<dbReference type="AlphaFoldDB" id="A0A976SKJ8"/>
<feature type="region of interest" description="Disordered" evidence="1">
    <location>
        <begin position="66"/>
        <end position="90"/>
    </location>
</feature>
<dbReference type="GO" id="GO:0000725">
    <property type="term" value="P:recombinational repair"/>
    <property type="evidence" value="ECO:0007669"/>
    <property type="project" value="InterPro"/>
</dbReference>
<evidence type="ECO:0000256" key="1">
    <source>
        <dbReference type="SAM" id="MobiDB-lite"/>
    </source>
</evidence>
<reference evidence="3" key="1">
    <citation type="submission" date="2022-07" db="EMBL/GenBank/DDBJ databases">
        <title>Evaluation of T. orientalis genome assembly methods using nanopore sequencing and analysis of variation between genomes.</title>
        <authorList>
            <person name="Yam J."/>
            <person name="Micallef M.L."/>
            <person name="Liu M."/>
            <person name="Djordjevic S.P."/>
            <person name="Bogema D.R."/>
            <person name="Jenkins C."/>
        </authorList>
    </citation>
    <scope>NUCLEOTIDE SEQUENCE</scope>
    <source>
        <strain evidence="3">Fish Creek</strain>
    </source>
</reference>
<proteinExistence type="predicted"/>